<dbReference type="CDD" id="cd08232">
    <property type="entry name" value="idonate-5-DH"/>
    <property type="match status" value="1"/>
</dbReference>
<dbReference type="PANTHER" id="PTHR43161">
    <property type="entry name" value="SORBITOL DEHYDROGENASE"/>
    <property type="match status" value="1"/>
</dbReference>
<dbReference type="RefSeq" id="WP_139368762.1">
    <property type="nucleotide sequence ID" value="NZ_FUYG01000008.1"/>
</dbReference>
<dbReference type="InterPro" id="IPR013149">
    <property type="entry name" value="ADH-like_C"/>
</dbReference>
<dbReference type="AlphaFoldDB" id="A0A1T4YFW5"/>
<dbReference type="EMBL" id="FUYG01000008">
    <property type="protein sequence ID" value="SKB00181.1"/>
    <property type="molecule type" value="Genomic_DNA"/>
</dbReference>
<dbReference type="GO" id="GO:0016491">
    <property type="term" value="F:oxidoreductase activity"/>
    <property type="evidence" value="ECO:0007669"/>
    <property type="project" value="UniProtKB-KW"/>
</dbReference>
<evidence type="ECO:0000256" key="1">
    <source>
        <dbReference type="ARBA" id="ARBA00001947"/>
    </source>
</evidence>
<dbReference type="Pfam" id="PF08240">
    <property type="entry name" value="ADH_N"/>
    <property type="match status" value="1"/>
</dbReference>
<dbReference type="InterPro" id="IPR036291">
    <property type="entry name" value="NAD(P)-bd_dom_sf"/>
</dbReference>
<name>A0A1T4YFW5_9MICO</name>
<evidence type="ECO:0000256" key="3">
    <source>
        <dbReference type="ARBA" id="ARBA00022723"/>
    </source>
</evidence>
<evidence type="ECO:0000313" key="9">
    <source>
        <dbReference type="Proteomes" id="UP000189735"/>
    </source>
</evidence>
<organism evidence="8 9">
    <name type="scientific">Agreia bicolorata</name>
    <dbReference type="NCBI Taxonomy" id="110935"/>
    <lineage>
        <taxon>Bacteria</taxon>
        <taxon>Bacillati</taxon>
        <taxon>Actinomycetota</taxon>
        <taxon>Actinomycetes</taxon>
        <taxon>Micrococcales</taxon>
        <taxon>Microbacteriaceae</taxon>
        <taxon>Agreia</taxon>
    </lineage>
</organism>
<keyword evidence="3" id="KW-0479">Metal-binding</keyword>
<dbReference type="Proteomes" id="UP000189735">
    <property type="component" value="Unassembled WGS sequence"/>
</dbReference>
<dbReference type="Gene3D" id="3.90.180.10">
    <property type="entry name" value="Medium-chain alcohol dehydrogenases, catalytic domain"/>
    <property type="match status" value="1"/>
</dbReference>
<protein>
    <submittedName>
        <fullName evidence="8">L-iditol 2-dehydrogenase/L-idonate 5-dehydrogenase</fullName>
    </submittedName>
</protein>
<evidence type="ECO:0000313" key="8">
    <source>
        <dbReference type="EMBL" id="SKB00181.1"/>
    </source>
</evidence>
<dbReference type="Pfam" id="PF00107">
    <property type="entry name" value="ADH_zinc_N"/>
    <property type="match status" value="1"/>
</dbReference>
<reference evidence="9" key="1">
    <citation type="submission" date="2017-02" db="EMBL/GenBank/DDBJ databases">
        <authorList>
            <person name="Varghese N."/>
            <person name="Submissions S."/>
        </authorList>
    </citation>
    <scope>NUCLEOTIDE SEQUENCE [LARGE SCALE GENOMIC DNA]</scope>
    <source>
        <strain evidence="9">VKM Ac-2052</strain>
    </source>
</reference>
<comment type="cofactor">
    <cofactor evidence="1">
        <name>Zn(2+)</name>
        <dbReference type="ChEBI" id="CHEBI:29105"/>
    </cofactor>
</comment>
<keyword evidence="4" id="KW-0862">Zinc</keyword>
<evidence type="ECO:0000256" key="2">
    <source>
        <dbReference type="ARBA" id="ARBA00008072"/>
    </source>
</evidence>
<dbReference type="PANTHER" id="PTHR43161:SF9">
    <property type="entry name" value="SORBITOL DEHYDROGENASE"/>
    <property type="match status" value="1"/>
</dbReference>
<dbReference type="InterPro" id="IPR011032">
    <property type="entry name" value="GroES-like_sf"/>
</dbReference>
<comment type="similarity">
    <text evidence="2">Belongs to the zinc-containing alcohol dehydrogenase family.</text>
</comment>
<dbReference type="InterPro" id="IPR013154">
    <property type="entry name" value="ADH-like_N"/>
</dbReference>
<evidence type="ECO:0000256" key="5">
    <source>
        <dbReference type="ARBA" id="ARBA00023002"/>
    </source>
</evidence>
<feature type="domain" description="Alcohol dehydrogenase-like N-terminal" evidence="7">
    <location>
        <begin position="36"/>
        <end position="152"/>
    </location>
</feature>
<dbReference type="GO" id="GO:0046872">
    <property type="term" value="F:metal ion binding"/>
    <property type="evidence" value="ECO:0007669"/>
    <property type="project" value="UniProtKB-KW"/>
</dbReference>
<sequence>MSSDTAPIPATTSAVVAHRAGDLRLDEIVIREPLGDETVVKIAYGGICGSDLHYWRHGAAGQSILREPMVLGHEVVGTVVRAAADGSGPVVGVHVAVHPATPGAGDGARYPVDQPNLSPGCTYLGSAARLPHEDGAFAGYAVLRADMLRPLPVGLPLRRAALAEPASVAWHAVSRAGSIRGRRVLVIGAGPIGALIVAVAARAGATDIVVTDLSEEPLKRAIAVGATRTLLATDETEISRVDADVVFESSGSHRGLGSAINGATRGGTVVMVGLLPAGEQPVHITTAITRELTLVGSFRFNSEIDEVIAALADGSLQVDPIITHEFAIDQSFDAFQTASDPARSGKVLLKFGDEGHLI</sequence>
<keyword evidence="5" id="KW-0560">Oxidoreductase</keyword>
<accession>A0A1T4YFW5</accession>
<dbReference type="SUPFAM" id="SSF50129">
    <property type="entry name" value="GroES-like"/>
    <property type="match status" value="1"/>
</dbReference>
<evidence type="ECO:0000259" key="7">
    <source>
        <dbReference type="Pfam" id="PF08240"/>
    </source>
</evidence>
<proteinExistence type="inferred from homology"/>
<dbReference type="SUPFAM" id="SSF51735">
    <property type="entry name" value="NAD(P)-binding Rossmann-fold domains"/>
    <property type="match status" value="1"/>
</dbReference>
<feature type="domain" description="Alcohol dehydrogenase-like C-terminal" evidence="6">
    <location>
        <begin position="191"/>
        <end position="312"/>
    </location>
</feature>
<gene>
    <name evidence="8" type="ORF">SAMN06295879_2951</name>
</gene>
<evidence type="ECO:0000256" key="4">
    <source>
        <dbReference type="ARBA" id="ARBA00022833"/>
    </source>
</evidence>
<evidence type="ECO:0000259" key="6">
    <source>
        <dbReference type="Pfam" id="PF00107"/>
    </source>
</evidence>
<dbReference type="Gene3D" id="3.40.50.720">
    <property type="entry name" value="NAD(P)-binding Rossmann-like Domain"/>
    <property type="match status" value="1"/>
</dbReference>